<keyword evidence="3" id="KW-1185">Reference proteome</keyword>
<dbReference type="GO" id="GO:2000300">
    <property type="term" value="P:regulation of synaptic vesicle exocytosis"/>
    <property type="evidence" value="ECO:0007669"/>
    <property type="project" value="TreeGrafter"/>
</dbReference>
<dbReference type="GO" id="GO:0031267">
    <property type="term" value="F:small GTPase binding"/>
    <property type="evidence" value="ECO:0007669"/>
    <property type="project" value="InterPro"/>
</dbReference>
<comment type="caution">
    <text evidence="2">The sequence shown here is derived from an EMBL/GenBank/DDBJ whole genome shotgun (WGS) entry which is preliminary data.</text>
</comment>
<dbReference type="GO" id="GO:0044325">
    <property type="term" value="F:transmembrane transporter binding"/>
    <property type="evidence" value="ECO:0007669"/>
    <property type="project" value="TreeGrafter"/>
</dbReference>
<dbReference type="PROSITE" id="PS50106">
    <property type="entry name" value="PDZ"/>
    <property type="match status" value="1"/>
</dbReference>
<dbReference type="Gene3D" id="2.30.42.10">
    <property type="match status" value="1"/>
</dbReference>
<dbReference type="Proteomes" id="UP000314294">
    <property type="component" value="Unassembled WGS sequence"/>
</dbReference>
<dbReference type="GO" id="GO:0050806">
    <property type="term" value="P:positive regulation of synaptic transmission"/>
    <property type="evidence" value="ECO:0007669"/>
    <property type="project" value="TreeGrafter"/>
</dbReference>
<reference evidence="2 3" key="1">
    <citation type="submission" date="2019-03" db="EMBL/GenBank/DDBJ databases">
        <title>First draft genome of Liparis tanakae, snailfish: a comprehensive survey of snailfish specific genes.</title>
        <authorList>
            <person name="Kim W."/>
            <person name="Song I."/>
            <person name="Jeong J.-H."/>
            <person name="Kim D."/>
            <person name="Kim S."/>
            <person name="Ryu S."/>
            <person name="Song J.Y."/>
            <person name="Lee S.K."/>
        </authorList>
    </citation>
    <scope>NUCLEOTIDE SEQUENCE [LARGE SCALE GENOMIC DNA]</scope>
    <source>
        <tissue evidence="2">Muscle</tissue>
    </source>
</reference>
<dbReference type="InterPro" id="IPR036034">
    <property type="entry name" value="PDZ_sf"/>
</dbReference>
<dbReference type="GO" id="GO:0042391">
    <property type="term" value="P:regulation of membrane potential"/>
    <property type="evidence" value="ECO:0007669"/>
    <property type="project" value="TreeGrafter"/>
</dbReference>
<accession>A0A4Z2EUM4</accession>
<evidence type="ECO:0000259" key="1">
    <source>
        <dbReference type="PROSITE" id="PS50106"/>
    </source>
</evidence>
<evidence type="ECO:0000313" key="2">
    <source>
        <dbReference type="EMBL" id="TNN32518.1"/>
    </source>
</evidence>
<dbReference type="GO" id="GO:0048791">
    <property type="term" value="P:calcium ion-regulated exocytosis of neurotransmitter"/>
    <property type="evidence" value="ECO:0007669"/>
    <property type="project" value="TreeGrafter"/>
</dbReference>
<evidence type="ECO:0000313" key="3">
    <source>
        <dbReference type="Proteomes" id="UP000314294"/>
    </source>
</evidence>
<dbReference type="SUPFAM" id="SSF50156">
    <property type="entry name" value="PDZ domain-like"/>
    <property type="match status" value="1"/>
</dbReference>
<dbReference type="AlphaFoldDB" id="A0A4Z2EUM4"/>
<gene>
    <name evidence="2" type="primary">Rims1_0</name>
    <name evidence="2" type="ORF">EYF80_057321</name>
</gene>
<dbReference type="InterPro" id="IPR039032">
    <property type="entry name" value="Rim-like"/>
</dbReference>
<dbReference type="PANTHER" id="PTHR12157:SF18">
    <property type="entry name" value="REGULATING SYNAPTIC MEMBRANE EXOCYTOSIS PROTEIN 1"/>
    <property type="match status" value="1"/>
</dbReference>
<proteinExistence type="predicted"/>
<name>A0A4Z2EUM4_9TELE</name>
<dbReference type="PANTHER" id="PTHR12157">
    <property type="entry name" value="REGULATING SYNAPTIC MEMBRANE EXOCYTOSIS PROTEIN"/>
    <property type="match status" value="1"/>
</dbReference>
<dbReference type="GO" id="GO:0042734">
    <property type="term" value="C:presynaptic membrane"/>
    <property type="evidence" value="ECO:0007669"/>
    <property type="project" value="TreeGrafter"/>
</dbReference>
<dbReference type="EMBL" id="SRLO01002647">
    <property type="protein sequence ID" value="TNN32518.1"/>
    <property type="molecule type" value="Genomic_DNA"/>
</dbReference>
<dbReference type="InterPro" id="IPR001478">
    <property type="entry name" value="PDZ"/>
</dbReference>
<protein>
    <submittedName>
        <fullName evidence="2">Regulating synaptic membrane exocytosis protein 1</fullName>
    </submittedName>
</protein>
<sequence length="154" mass="17275">MAQCFEPCWSSAPFSFLERFPNHMKAKRFERRALTTEEAFPFTQTHGHVITSRLWRNDSSGFVGDWDCHSLDPTVWHHPVTWQPSKEGDHLIGCITLSKRSALPREAGSLLGLKVVGGKMTETGRLGAFITKVKKGSLADVVGHLRAGEHFLFL</sequence>
<feature type="domain" description="PDZ" evidence="1">
    <location>
        <begin position="100"/>
        <end position="154"/>
    </location>
</feature>
<dbReference type="OrthoDB" id="420032at2759"/>
<dbReference type="GO" id="GO:0048788">
    <property type="term" value="C:cytoskeleton of presynaptic active zone"/>
    <property type="evidence" value="ECO:0007669"/>
    <property type="project" value="TreeGrafter"/>
</dbReference>
<dbReference type="GO" id="GO:0048167">
    <property type="term" value="P:regulation of synaptic plasticity"/>
    <property type="evidence" value="ECO:0007669"/>
    <property type="project" value="TreeGrafter"/>
</dbReference>
<organism evidence="2 3">
    <name type="scientific">Liparis tanakae</name>
    <name type="common">Tanaka's snailfish</name>
    <dbReference type="NCBI Taxonomy" id="230148"/>
    <lineage>
        <taxon>Eukaryota</taxon>
        <taxon>Metazoa</taxon>
        <taxon>Chordata</taxon>
        <taxon>Craniata</taxon>
        <taxon>Vertebrata</taxon>
        <taxon>Euteleostomi</taxon>
        <taxon>Actinopterygii</taxon>
        <taxon>Neopterygii</taxon>
        <taxon>Teleostei</taxon>
        <taxon>Neoteleostei</taxon>
        <taxon>Acanthomorphata</taxon>
        <taxon>Eupercaria</taxon>
        <taxon>Perciformes</taxon>
        <taxon>Cottioidei</taxon>
        <taxon>Cottales</taxon>
        <taxon>Liparidae</taxon>
        <taxon>Liparis</taxon>
    </lineage>
</organism>